<dbReference type="InterPro" id="IPR036412">
    <property type="entry name" value="HAD-like_sf"/>
</dbReference>
<dbReference type="Pfam" id="PF00702">
    <property type="entry name" value="Hydrolase"/>
    <property type="match status" value="1"/>
</dbReference>
<evidence type="ECO:0000256" key="3">
    <source>
        <dbReference type="ARBA" id="ARBA00022842"/>
    </source>
</evidence>
<dbReference type="SFLD" id="SFLDG01129">
    <property type="entry name" value="C1.5:_HAD__Beta-PGM__Phosphata"/>
    <property type="match status" value="1"/>
</dbReference>
<keyword evidence="3" id="KW-0460">Magnesium</keyword>
<feature type="region of interest" description="Disordered" evidence="4">
    <location>
        <begin position="1"/>
        <end position="21"/>
    </location>
</feature>
<gene>
    <name evidence="5" type="ORF">FM125_06020</name>
</gene>
<dbReference type="SUPFAM" id="SSF56784">
    <property type="entry name" value="HAD-like"/>
    <property type="match status" value="1"/>
</dbReference>
<reference evidence="5 6" key="1">
    <citation type="submission" date="2017-02" db="EMBL/GenBank/DDBJ databases">
        <authorList>
            <person name="Peterson S.W."/>
        </authorList>
    </citation>
    <scope>NUCLEOTIDE SEQUENCE [LARGE SCALE GENOMIC DNA]</scope>
    <source>
        <strain evidence="5 6">2B3F</strain>
    </source>
</reference>
<dbReference type="EMBL" id="FUKP01000041">
    <property type="protein sequence ID" value="SJN26239.1"/>
    <property type="molecule type" value="Genomic_DNA"/>
</dbReference>
<dbReference type="Proteomes" id="UP000196230">
    <property type="component" value="Unassembled WGS sequence"/>
</dbReference>
<organism evidence="5 6">
    <name type="scientific">Micrococcus lylae</name>
    <dbReference type="NCBI Taxonomy" id="1273"/>
    <lineage>
        <taxon>Bacteria</taxon>
        <taxon>Bacillati</taxon>
        <taxon>Actinomycetota</taxon>
        <taxon>Actinomycetes</taxon>
        <taxon>Micrococcales</taxon>
        <taxon>Micrococcaceae</taxon>
        <taxon>Micrococcus</taxon>
    </lineage>
</organism>
<dbReference type="Gene3D" id="1.20.120.1600">
    <property type="match status" value="1"/>
</dbReference>
<dbReference type="GO" id="GO:0044281">
    <property type="term" value="P:small molecule metabolic process"/>
    <property type="evidence" value="ECO:0007669"/>
    <property type="project" value="UniProtKB-ARBA"/>
</dbReference>
<dbReference type="SFLD" id="SFLDS00003">
    <property type="entry name" value="Haloacid_Dehalogenase"/>
    <property type="match status" value="1"/>
</dbReference>
<dbReference type="InterPro" id="IPR051400">
    <property type="entry name" value="HAD-like_hydrolase"/>
</dbReference>
<sequence length="286" mass="30216">MTDRHDGRSQPGAPEADASGAPAWDGVLFDLDDTLLDLKTAQRAAFTVTVCRQWPGVEALGEEPLRAAAVDFAADVRGHYQRYIAGELTFAEQRLARAADALQGLGAPAAAAVPDAQLWVTEYEHLVRSHWRLFPEVAAVLEQVRASGRPVGIVTNNVEEYQRGKAAAIGLGWIDVVVGSDTVGAPKPDAAPFLAGCAGLRTEPARTLFVGDSLKHDVAGASGAGLVPVWSVRDASDTADGSGEGAGTEPVDPSGHEIRRATAAPVWEPERGCWRIGSLEALRAWL</sequence>
<dbReference type="GO" id="GO:0018784">
    <property type="term" value="F:(S)-2-haloacid dehalogenase activity"/>
    <property type="evidence" value="ECO:0007669"/>
    <property type="project" value="UniProtKB-EC"/>
</dbReference>
<dbReference type="EC" id="3.8.1.2" evidence="5"/>
<evidence type="ECO:0000256" key="1">
    <source>
        <dbReference type="ARBA" id="ARBA00001946"/>
    </source>
</evidence>
<evidence type="ECO:0000313" key="6">
    <source>
        <dbReference type="Proteomes" id="UP000196230"/>
    </source>
</evidence>
<dbReference type="Gene3D" id="3.40.50.1000">
    <property type="entry name" value="HAD superfamily/HAD-like"/>
    <property type="match status" value="1"/>
</dbReference>
<evidence type="ECO:0000256" key="4">
    <source>
        <dbReference type="SAM" id="MobiDB-lite"/>
    </source>
</evidence>
<accession>A0A1R4J2J7</accession>
<dbReference type="PANTHER" id="PTHR46470">
    <property type="entry name" value="N-ACYLNEURAMINATE-9-PHOSPHATASE"/>
    <property type="match status" value="1"/>
</dbReference>
<evidence type="ECO:0000313" key="5">
    <source>
        <dbReference type="EMBL" id="SJN26239.1"/>
    </source>
</evidence>
<dbReference type="PANTHER" id="PTHR46470:SF4">
    <property type="entry name" value="5-AMINO-6-(5-PHOSPHO-D-RIBITYLAMINO)URACIL PHOSPHATASE YIGB"/>
    <property type="match status" value="1"/>
</dbReference>
<dbReference type="RefSeq" id="WP_087133970.1">
    <property type="nucleotide sequence ID" value="NZ_FUKP01000041.1"/>
</dbReference>
<feature type="region of interest" description="Disordered" evidence="4">
    <location>
        <begin position="235"/>
        <end position="258"/>
    </location>
</feature>
<name>A0A1R4J2J7_9MICC</name>
<evidence type="ECO:0000256" key="2">
    <source>
        <dbReference type="ARBA" id="ARBA00022801"/>
    </source>
</evidence>
<comment type="cofactor">
    <cofactor evidence="1">
        <name>Mg(2+)</name>
        <dbReference type="ChEBI" id="CHEBI:18420"/>
    </cofactor>
</comment>
<dbReference type="PRINTS" id="PR00413">
    <property type="entry name" value="HADHALOGNASE"/>
</dbReference>
<proteinExistence type="predicted"/>
<dbReference type="InterPro" id="IPR023214">
    <property type="entry name" value="HAD_sf"/>
</dbReference>
<dbReference type="NCBIfam" id="TIGR01549">
    <property type="entry name" value="HAD-SF-IA-v1"/>
    <property type="match status" value="1"/>
</dbReference>
<dbReference type="AlphaFoldDB" id="A0A1R4J2J7"/>
<dbReference type="InterPro" id="IPR006439">
    <property type="entry name" value="HAD-SF_hydro_IA"/>
</dbReference>
<protein>
    <submittedName>
        <fullName evidence="5">2-haloalkanoic acid dehalogenase</fullName>
        <ecNumber evidence="5">3.8.1.2</ecNumber>
    </submittedName>
</protein>
<keyword evidence="2 5" id="KW-0378">Hydrolase</keyword>